<dbReference type="GeneID" id="40306443"/>
<feature type="region of interest" description="Disordered" evidence="1">
    <location>
        <begin position="707"/>
        <end position="731"/>
    </location>
</feature>
<feature type="compositionally biased region" description="Basic and acidic residues" evidence="1">
    <location>
        <begin position="1674"/>
        <end position="1684"/>
    </location>
</feature>
<accession>A0A2A9M497</accession>
<proteinExistence type="predicted"/>
<name>A0A2A9M497_BESBE</name>
<feature type="region of interest" description="Disordered" evidence="1">
    <location>
        <begin position="914"/>
        <end position="1036"/>
    </location>
</feature>
<feature type="compositionally biased region" description="Polar residues" evidence="1">
    <location>
        <begin position="652"/>
        <end position="667"/>
    </location>
</feature>
<feature type="compositionally biased region" description="Low complexity" evidence="1">
    <location>
        <begin position="1156"/>
        <end position="1170"/>
    </location>
</feature>
<feature type="compositionally biased region" description="Low complexity" evidence="1">
    <location>
        <begin position="1298"/>
        <end position="1312"/>
    </location>
</feature>
<evidence type="ECO:0000313" key="3">
    <source>
        <dbReference type="Proteomes" id="UP000224006"/>
    </source>
</evidence>
<feature type="region of interest" description="Disordered" evidence="1">
    <location>
        <begin position="1870"/>
        <end position="1982"/>
    </location>
</feature>
<dbReference type="KEGG" id="bbes:BESB_013810"/>
<evidence type="ECO:0000313" key="2">
    <source>
        <dbReference type="EMBL" id="PFH32769.1"/>
    </source>
</evidence>
<feature type="compositionally biased region" description="Polar residues" evidence="1">
    <location>
        <begin position="246"/>
        <end position="259"/>
    </location>
</feature>
<feature type="region of interest" description="Disordered" evidence="1">
    <location>
        <begin position="451"/>
        <end position="581"/>
    </location>
</feature>
<feature type="region of interest" description="Disordered" evidence="1">
    <location>
        <begin position="228"/>
        <end position="262"/>
    </location>
</feature>
<feature type="compositionally biased region" description="Polar residues" evidence="1">
    <location>
        <begin position="1281"/>
        <end position="1295"/>
    </location>
</feature>
<dbReference type="VEuPathDB" id="ToxoDB:BESB_013810"/>
<feature type="region of interest" description="Disordered" evidence="1">
    <location>
        <begin position="856"/>
        <end position="878"/>
    </location>
</feature>
<protein>
    <submittedName>
        <fullName evidence="2">Uncharacterized protein</fullName>
    </submittedName>
</protein>
<dbReference type="RefSeq" id="XP_029216778.1">
    <property type="nucleotide sequence ID" value="XM_029360111.1"/>
</dbReference>
<feature type="region of interest" description="Disordered" evidence="1">
    <location>
        <begin position="307"/>
        <end position="343"/>
    </location>
</feature>
<feature type="compositionally biased region" description="Polar residues" evidence="1">
    <location>
        <begin position="557"/>
        <end position="581"/>
    </location>
</feature>
<feature type="compositionally biased region" description="Basic and acidic residues" evidence="1">
    <location>
        <begin position="231"/>
        <end position="241"/>
    </location>
</feature>
<dbReference type="EMBL" id="NWUJ01000010">
    <property type="protein sequence ID" value="PFH32769.1"/>
    <property type="molecule type" value="Genomic_DNA"/>
</dbReference>
<feature type="region of interest" description="Disordered" evidence="1">
    <location>
        <begin position="1279"/>
        <end position="1829"/>
    </location>
</feature>
<feature type="region of interest" description="Disordered" evidence="1">
    <location>
        <begin position="1224"/>
        <end position="1256"/>
    </location>
</feature>
<reference evidence="2 3" key="1">
    <citation type="submission" date="2017-09" db="EMBL/GenBank/DDBJ databases">
        <title>Genome sequencing of Besnoitia besnoiti strain Bb-Ger1.</title>
        <authorList>
            <person name="Schares G."/>
            <person name="Venepally P."/>
            <person name="Lorenzi H.A."/>
        </authorList>
    </citation>
    <scope>NUCLEOTIDE SEQUENCE [LARGE SCALE GENOMIC DNA]</scope>
    <source>
        <strain evidence="2 3">Bb-Ger1</strain>
    </source>
</reference>
<dbReference type="Proteomes" id="UP000224006">
    <property type="component" value="Chromosome IX"/>
</dbReference>
<organism evidence="2 3">
    <name type="scientific">Besnoitia besnoiti</name>
    <name type="common">Apicomplexan protozoan</name>
    <dbReference type="NCBI Taxonomy" id="94643"/>
    <lineage>
        <taxon>Eukaryota</taxon>
        <taxon>Sar</taxon>
        <taxon>Alveolata</taxon>
        <taxon>Apicomplexa</taxon>
        <taxon>Conoidasida</taxon>
        <taxon>Coccidia</taxon>
        <taxon>Eucoccidiorida</taxon>
        <taxon>Eimeriorina</taxon>
        <taxon>Sarcocystidae</taxon>
        <taxon>Besnoitia</taxon>
    </lineage>
</organism>
<feature type="compositionally biased region" description="Low complexity" evidence="1">
    <location>
        <begin position="1892"/>
        <end position="1902"/>
    </location>
</feature>
<feature type="compositionally biased region" description="Basic and acidic residues" evidence="1">
    <location>
        <begin position="1753"/>
        <end position="1762"/>
    </location>
</feature>
<evidence type="ECO:0000256" key="1">
    <source>
        <dbReference type="SAM" id="MobiDB-lite"/>
    </source>
</evidence>
<sequence>MAADPFPSLASHRNEVRDGLFPSFPGEMSLAYAGACPEQSPACAPPLSDFSSPPSFASPLHVCDPYLPVHETAGAPHTFCCRLLPPVSPHAEGSRVSPFLRKQVRLLSPPSSSLLPPNLSPPLSASLAVATERDLDGVDAALLPPPHPASFLADAFAVSPPQDERERHAGAVPVCCNPGEVSGHIRKLRTASAPQTSENENNGCLRGRLEPRPLMGCASCGSYAGVASTNEGRRERGDARTRRLSLMSTEDTQTTSGSEALSDAHDHCTRLRDAPMLQKRERSAEAGDLCCRSSSWPRILYSPDELSATSSRATSSSDFHPRAPEPCGDGRVPPLASGGGASEPATLADLLTRTSEQERAGRHFGAGVLHYSAFSSTTPGACRDTREGADAFLSPPFSVFSLPESARERPGCGVNLVASPALPLSAEPAGAPGPAPQLCFCPLLEPQELAAGADPPQASTAHEGRRQDTAQSSFGSQATGELATGCRLTPSMPSPGQAMDPCQSAPRDLSQPTDALLAPFPPGASPERLPSQGPCHGVSRITQDSSPPPLPRAHSSGAVSSPVSLQTAPVPTGLSRTPSLPQSAAVGHVCFKAAEGAVTFSKSQCEKPCETQSGSAWSANYAADGEPCEPVSSFWITCGQHGPPARHAALQPSVTASARGPSQTPLSAVSDGGVSQGVEGPSHEGDSMRGNAPELILLAAGAEQLRKHATRESLTPSSSLMRDGVHAQSTSSSAAEGTAAALCVFRCLPPAQQPAAVPAFHVGVRLTGAVGACSADGMVVGNSAHLVSKVGLRGPQCGSGVPAFFHTVPNQHTYSLSMPHEPLAVNSSMSINPLASPLHAGSQLPEDQKRRVPLGAAFPSPHALTSATPGPPTAGENQGVRFLSEAAPLGTAGWVCFEAPVCRTLGATPSLAGRRATSLSAPPPPAALAAEGAQGEKSWVAAGSDSAHNKNPETVPSAGDQPDTANQQSPVRGSAESPPLASGAAQSVPPSQHVPLSHGLLHQGPQPRVMGVEAPCSSRMGSLPSGQKPLVASPSPSLRAVNGHECRHLDIHASSYLSPDAPALPCLLGATPSTPGDPTSPSMSQRRGCPALRWNATRACPRGSPLLSGPKEDPVAGAPAVMESSSVSHASGKGVSLSPPPSAPDVGAPRSQGHCAGSSTSTFGAAAPTGEDPSSATEALQRAQTDRAFSVLSSHASCSRRLYTPAGRAQGADQPSAVQEFEGLREKDGGELPPEGRAANGGLRTEGEDCGNRSPAGMAREGAALVALRCDGAHVIHATETPHTSTQTGNANEDPSWTGRGSTEGGSMSSTSNAGTPRDCGVLKEAAACEPRGTADARSIELESAFAPPGYRETGPDSADAVAGNPISASPGNSHVPIPAPEVLADAASRRGPSVNTSNGGRGGSFGLPFQRNCTSAGGTELPDEGSRLPSAATSGPAKTLGCGRNASPSDPSHFEERGLPATSQSFEQSPGYGFAAPLSYPPCSPRPSCLAPHGSRRLGVSTQTGASGAAAQAAVSLWPSSSPPPQGGSPSDEATCGASAHREKAGADCVRQASRIGRVRHAALGTTMSPPVPNLHENVSDPARGEGTENGRIRPHSPQEISAESPSRKRRPSCRREHEREGPPTGKRRASKRELIPDEDVSSSTPQFAGERRGSLASSPTGATETLGGHLFPFEKSDTERANSTKSVGLGMQEESAGHAGAAQASCRQPPLQPLCIPPKEAAAGVRDASSDATPGGRFAFDGNKGHGAADVFRHSEKPRSDQQSNSFGESNGKAGHARRTSRSRPSTHSDAARGRVRRGAAQETVRHSEGAPEPMTGSPLSVSDPGAWKAAERDAALPLLVYLTVPAPAEAHPHAIRSAQDMHAVGCGDRGTTRAAGSRVAGAESTKQESAAASPPRAAAGSLGVRSVGRYGTPQSAALLEKTQPDNGEDETPSTVLPSGAEQEPKDEAAPSRFMASGGRQVLKQPMRVRPAAKGHRGLQIRPNLPAAVSSARERKLRFRDAARQAVAGRSPACQLRG</sequence>
<feature type="compositionally biased region" description="Low complexity" evidence="1">
    <location>
        <begin position="1500"/>
        <end position="1521"/>
    </location>
</feature>
<feature type="compositionally biased region" description="Basic and acidic residues" evidence="1">
    <location>
        <begin position="1584"/>
        <end position="1593"/>
    </location>
</feature>
<feature type="region of interest" description="Disordered" evidence="1">
    <location>
        <begin position="1100"/>
        <end position="1178"/>
    </location>
</feature>
<keyword evidence="3" id="KW-1185">Reference proteome</keyword>
<gene>
    <name evidence="2" type="ORF">BESB_013810</name>
</gene>
<feature type="compositionally biased region" description="Polar residues" evidence="1">
    <location>
        <begin position="469"/>
        <end position="479"/>
    </location>
</feature>
<comment type="caution">
    <text evidence="2">The sequence shown here is derived from an EMBL/GenBank/DDBJ whole genome shotgun (WGS) entry which is preliminary data.</text>
</comment>
<feature type="region of interest" description="Disordered" evidence="1">
    <location>
        <begin position="645"/>
        <end position="689"/>
    </location>
</feature>
<feature type="compositionally biased region" description="Low complexity" evidence="1">
    <location>
        <begin position="307"/>
        <end position="317"/>
    </location>
</feature>